<keyword evidence="4" id="KW-1185">Reference proteome</keyword>
<keyword evidence="2" id="KW-0472">Membrane</keyword>
<dbReference type="EnsemblPlants" id="LPERR05G15890.2">
    <property type="protein sequence ID" value="LPERR05G15890.2"/>
    <property type="gene ID" value="LPERR05G15890"/>
</dbReference>
<feature type="compositionally biased region" description="Basic residues" evidence="1">
    <location>
        <begin position="329"/>
        <end position="339"/>
    </location>
</feature>
<feature type="region of interest" description="Disordered" evidence="1">
    <location>
        <begin position="215"/>
        <end position="250"/>
    </location>
</feature>
<keyword evidence="2" id="KW-0812">Transmembrane</keyword>
<evidence type="ECO:0000313" key="4">
    <source>
        <dbReference type="Proteomes" id="UP000032180"/>
    </source>
</evidence>
<dbReference type="HOGENOM" id="CLU_687662_0_0_1"/>
<feature type="region of interest" description="Disordered" evidence="1">
    <location>
        <begin position="140"/>
        <end position="184"/>
    </location>
</feature>
<dbReference type="Proteomes" id="UP000032180">
    <property type="component" value="Chromosome 5"/>
</dbReference>
<protein>
    <submittedName>
        <fullName evidence="3">Uncharacterized protein</fullName>
    </submittedName>
</protein>
<evidence type="ECO:0000313" key="3">
    <source>
        <dbReference type="EnsemblPlants" id="LPERR05G15890.2"/>
    </source>
</evidence>
<reference evidence="3 4" key="1">
    <citation type="submission" date="2012-08" db="EMBL/GenBank/DDBJ databases">
        <title>Oryza genome evolution.</title>
        <authorList>
            <person name="Wing R.A."/>
        </authorList>
    </citation>
    <scope>NUCLEOTIDE SEQUENCE</scope>
</reference>
<sequence>MDKIDCYVLPQITGTGRNIFQGGNPLASSLPLLGVQLVLIVAVTRVLYFLLKPLKQPRVVSEIMARPPFSFPQPWHRRDRSTCDERVGLGIFCVCVSGRHHTWAVRAVAARGVQGGGVPGEGGAGAEHGSDVRAHVRDLPYRRSDGPDAGGPVGKERRGDRPIRLPPPAGHDRSGLLRRGNGDGARRVEAVHVPVRARHLALRHVLRRAVADPVGAEPPQLRPRPHRHVGVDDDGRHRVDHHGGVHPRRGVPRVASHIDLGVPVRGRPRRVHTVRGAPRRAPGDRAHAAREARGGDLRVRVPPRRAPRRILQRRHRDQLVPRRADAGPRHPRRAAARHGARGEDRGDGVRADPAALLRHDRAQRRRVADALGKAAARRVPRLGRQARRRHGVVAVPRDPSP</sequence>
<feature type="compositionally biased region" description="Basic and acidic residues" evidence="1">
    <location>
        <begin position="154"/>
        <end position="163"/>
    </location>
</feature>
<organism evidence="3 4">
    <name type="scientific">Leersia perrieri</name>
    <dbReference type="NCBI Taxonomy" id="77586"/>
    <lineage>
        <taxon>Eukaryota</taxon>
        <taxon>Viridiplantae</taxon>
        <taxon>Streptophyta</taxon>
        <taxon>Embryophyta</taxon>
        <taxon>Tracheophyta</taxon>
        <taxon>Spermatophyta</taxon>
        <taxon>Magnoliopsida</taxon>
        <taxon>Liliopsida</taxon>
        <taxon>Poales</taxon>
        <taxon>Poaceae</taxon>
        <taxon>BOP clade</taxon>
        <taxon>Oryzoideae</taxon>
        <taxon>Oryzeae</taxon>
        <taxon>Oryzinae</taxon>
        <taxon>Leersia</taxon>
    </lineage>
</organism>
<feature type="compositionally biased region" description="Basic and acidic residues" evidence="1">
    <location>
        <begin position="281"/>
        <end position="293"/>
    </location>
</feature>
<reference evidence="4" key="2">
    <citation type="submission" date="2013-12" db="EMBL/GenBank/DDBJ databases">
        <authorList>
            <person name="Yu Y."/>
            <person name="Lee S."/>
            <person name="de Baynast K."/>
            <person name="Wissotski M."/>
            <person name="Liu L."/>
            <person name="Talag J."/>
            <person name="Goicoechea J."/>
            <person name="Angelova A."/>
            <person name="Jetty R."/>
            <person name="Kudrna D."/>
            <person name="Golser W."/>
            <person name="Rivera L."/>
            <person name="Zhang J."/>
            <person name="Wing R."/>
        </authorList>
    </citation>
    <scope>NUCLEOTIDE SEQUENCE</scope>
</reference>
<feature type="compositionally biased region" description="Basic and acidic residues" evidence="1">
    <location>
        <begin position="229"/>
        <end position="243"/>
    </location>
</feature>
<feature type="transmembrane region" description="Helical" evidence="2">
    <location>
        <begin position="30"/>
        <end position="51"/>
    </location>
</feature>
<proteinExistence type="predicted"/>
<feature type="compositionally biased region" description="Basic and acidic residues" evidence="1">
    <location>
        <begin position="317"/>
        <end position="328"/>
    </location>
</feature>
<keyword evidence="2" id="KW-1133">Transmembrane helix</keyword>
<feature type="region of interest" description="Disordered" evidence="1">
    <location>
        <begin position="269"/>
        <end position="293"/>
    </location>
</feature>
<dbReference type="Gramene" id="LPERR05G15890.2">
    <property type="protein sequence ID" value="LPERR05G15890.2"/>
    <property type="gene ID" value="LPERR05G15890"/>
</dbReference>
<reference evidence="3" key="3">
    <citation type="submission" date="2015-04" db="UniProtKB">
        <authorList>
            <consortium name="EnsemblPlants"/>
        </authorList>
    </citation>
    <scope>IDENTIFICATION</scope>
</reference>
<evidence type="ECO:0000256" key="1">
    <source>
        <dbReference type="SAM" id="MobiDB-lite"/>
    </source>
</evidence>
<name>A0A0D9WHM4_9ORYZ</name>
<evidence type="ECO:0000256" key="2">
    <source>
        <dbReference type="SAM" id="Phobius"/>
    </source>
</evidence>
<dbReference type="AlphaFoldDB" id="A0A0D9WHM4"/>
<feature type="region of interest" description="Disordered" evidence="1">
    <location>
        <begin position="313"/>
        <end position="354"/>
    </location>
</feature>
<accession>A0A0D9WHM4</accession>
<feature type="compositionally biased region" description="Basic and acidic residues" evidence="1">
    <location>
        <begin position="170"/>
        <end position="184"/>
    </location>
</feature>
<feature type="compositionally biased region" description="Basic and acidic residues" evidence="1">
    <location>
        <begin position="340"/>
        <end position="350"/>
    </location>
</feature>